<organism evidence="1 2">
    <name type="scientific">Fusarium decemcellulare</name>
    <dbReference type="NCBI Taxonomy" id="57161"/>
    <lineage>
        <taxon>Eukaryota</taxon>
        <taxon>Fungi</taxon>
        <taxon>Dikarya</taxon>
        <taxon>Ascomycota</taxon>
        <taxon>Pezizomycotina</taxon>
        <taxon>Sordariomycetes</taxon>
        <taxon>Hypocreomycetidae</taxon>
        <taxon>Hypocreales</taxon>
        <taxon>Nectriaceae</taxon>
        <taxon>Fusarium</taxon>
        <taxon>Fusarium decemcellulare species complex</taxon>
    </lineage>
</organism>
<dbReference type="EMBL" id="JANRMS010000120">
    <property type="protein sequence ID" value="KAJ3546244.1"/>
    <property type="molecule type" value="Genomic_DNA"/>
</dbReference>
<dbReference type="Proteomes" id="UP001148629">
    <property type="component" value="Unassembled WGS sequence"/>
</dbReference>
<sequence length="239" mass="25444">MATVSPDPTLSALSAITPPADLSILNNGGLSDVCGYKLLGHVPTMVPVYTTSHLQLLAVAGANHVRSFRHVTTTPPAEMENAIKKASALEQLVGMHARLEQLLAMPQLTAFSESPDTPYCQTWSYSDISASLVWCTDEPPTAQVVIFNRPVSVTADSSTLADGTASTVIVSNTLTEDVSAPTAATEKKSGGLSTPGIIALSVTFPKEKDKGSRIEKDKGGRIEENTYVYLIQMAKSHMR</sequence>
<accession>A0ACC1STS9</accession>
<name>A0ACC1STS9_9HYPO</name>
<evidence type="ECO:0000313" key="1">
    <source>
        <dbReference type="EMBL" id="KAJ3546244.1"/>
    </source>
</evidence>
<proteinExistence type="predicted"/>
<protein>
    <submittedName>
        <fullName evidence="1">Uncharacterized protein</fullName>
    </submittedName>
</protein>
<gene>
    <name evidence="1" type="ORF">NM208_g2097</name>
</gene>
<keyword evidence="2" id="KW-1185">Reference proteome</keyword>
<reference evidence="1" key="1">
    <citation type="submission" date="2022-08" db="EMBL/GenBank/DDBJ databases">
        <title>Genome Sequence of Fusarium decemcellulare.</title>
        <authorList>
            <person name="Buettner E."/>
        </authorList>
    </citation>
    <scope>NUCLEOTIDE SEQUENCE</scope>
    <source>
        <strain evidence="1">Babe19</strain>
    </source>
</reference>
<comment type="caution">
    <text evidence="1">The sequence shown here is derived from an EMBL/GenBank/DDBJ whole genome shotgun (WGS) entry which is preliminary data.</text>
</comment>
<evidence type="ECO:0000313" key="2">
    <source>
        <dbReference type="Proteomes" id="UP001148629"/>
    </source>
</evidence>